<reference evidence="1 2" key="1">
    <citation type="submission" date="2017-02" db="EMBL/GenBank/DDBJ databases">
        <title>Chromobacterium haemolyticum H5244.</title>
        <authorList>
            <person name="Gulvik C.A."/>
        </authorList>
    </citation>
    <scope>NUCLEOTIDE SEQUENCE [LARGE SCALE GENOMIC DNA]</scope>
    <source>
        <strain evidence="1 2">H5244</strain>
    </source>
</reference>
<dbReference type="GO" id="GO:0009007">
    <property type="term" value="F:site-specific DNA-methyltransferase (adenine-specific) activity"/>
    <property type="evidence" value="ECO:0007669"/>
    <property type="project" value="InterPro"/>
</dbReference>
<keyword evidence="1" id="KW-0489">Methyltransferase</keyword>
<name>A0A1W0D5U6_9NEIS</name>
<dbReference type="Pfam" id="PF05869">
    <property type="entry name" value="Dam"/>
    <property type="match status" value="1"/>
</dbReference>
<evidence type="ECO:0000313" key="2">
    <source>
        <dbReference type="Proteomes" id="UP000192721"/>
    </source>
</evidence>
<dbReference type="GO" id="GO:0032259">
    <property type="term" value="P:methylation"/>
    <property type="evidence" value="ECO:0007669"/>
    <property type="project" value="UniProtKB-KW"/>
</dbReference>
<dbReference type="InterPro" id="IPR008593">
    <property type="entry name" value="Dam_MeTrfase"/>
</dbReference>
<keyword evidence="1" id="KW-0808">Transferase</keyword>
<comment type="caution">
    <text evidence="1">The sequence shown here is derived from an EMBL/GenBank/DDBJ whole genome shotgun (WGS) entry which is preliminary data.</text>
</comment>
<dbReference type="RefSeq" id="WP_081554895.1">
    <property type="nucleotide sequence ID" value="NZ_MUKV01000005.1"/>
</dbReference>
<accession>A0A1W0D5U6</accession>
<protein>
    <submittedName>
        <fullName evidence="1">Adenine methyltransferase</fullName>
    </submittedName>
</protein>
<proteinExistence type="predicted"/>
<gene>
    <name evidence="1" type="ORF">B0T45_05850</name>
</gene>
<evidence type="ECO:0000313" key="1">
    <source>
        <dbReference type="EMBL" id="OQS42313.1"/>
    </source>
</evidence>
<dbReference type="GO" id="GO:0009307">
    <property type="term" value="P:DNA restriction-modification system"/>
    <property type="evidence" value="ECO:0007669"/>
    <property type="project" value="InterPro"/>
</dbReference>
<sequence length="165" mass="18407">MAENVHFSTGKDEWPTPQALFDQLNAEFGFTIDVCATAKNAKCTKFYTQVDDGLAQNWAGEVVWMNPPFGHEIKLWMAKAYRSSLDGAIVVCLVPARTDTRWWHRVVMKASEVRVLDKRLRFDGGNHKAPFPAVVVVFKQGDSGCKLSAYKVPGKGGRMVEIKSS</sequence>
<dbReference type="Proteomes" id="UP000192721">
    <property type="component" value="Unassembled WGS sequence"/>
</dbReference>
<dbReference type="EMBL" id="MUKV01000005">
    <property type="protein sequence ID" value="OQS42313.1"/>
    <property type="molecule type" value="Genomic_DNA"/>
</dbReference>
<dbReference type="AlphaFoldDB" id="A0A1W0D5U6"/>
<dbReference type="GO" id="GO:0003677">
    <property type="term" value="F:DNA binding"/>
    <property type="evidence" value="ECO:0007669"/>
    <property type="project" value="InterPro"/>
</dbReference>
<organism evidence="1 2">
    <name type="scientific">Chromobacterium haemolyticum</name>
    <dbReference type="NCBI Taxonomy" id="394935"/>
    <lineage>
        <taxon>Bacteria</taxon>
        <taxon>Pseudomonadati</taxon>
        <taxon>Pseudomonadota</taxon>
        <taxon>Betaproteobacteria</taxon>
        <taxon>Neisseriales</taxon>
        <taxon>Chromobacteriaceae</taxon>
        <taxon>Chromobacterium</taxon>
    </lineage>
</organism>